<dbReference type="SUPFAM" id="SSF49373">
    <property type="entry name" value="Invasin/intimin cell-adhesion fragments"/>
    <property type="match status" value="2"/>
</dbReference>
<dbReference type="CDD" id="cd00257">
    <property type="entry name" value="beta-trefoil_FSCN-like"/>
    <property type="match status" value="1"/>
</dbReference>
<keyword evidence="5" id="KW-1185">Reference proteome</keyword>
<dbReference type="RefSeq" id="WP_168882271.1">
    <property type="nucleotide sequence ID" value="NZ_JABAIL010000003.1"/>
</dbReference>
<feature type="chain" id="PRO_5030886980" evidence="2">
    <location>
        <begin position="33"/>
        <end position="996"/>
    </location>
</feature>
<evidence type="ECO:0000256" key="1">
    <source>
        <dbReference type="ARBA" id="ARBA00006865"/>
    </source>
</evidence>
<comment type="similarity">
    <text evidence="1">Belongs to the glycosyl hydrolase 16 family.</text>
</comment>
<dbReference type="Gene3D" id="2.60.120.260">
    <property type="entry name" value="Galactose-binding domain-like"/>
    <property type="match status" value="2"/>
</dbReference>
<dbReference type="SUPFAM" id="SSF50405">
    <property type="entry name" value="Actin-crosslinking proteins"/>
    <property type="match status" value="1"/>
</dbReference>
<dbReference type="InterPro" id="IPR013320">
    <property type="entry name" value="ConA-like_dom_sf"/>
</dbReference>
<dbReference type="Pfam" id="PF18962">
    <property type="entry name" value="Por_Secre_tail"/>
    <property type="match status" value="1"/>
</dbReference>
<dbReference type="Gene3D" id="2.60.40.1080">
    <property type="match status" value="2"/>
</dbReference>
<protein>
    <submittedName>
        <fullName evidence="4">Family 16 glycosylhydrolase</fullName>
    </submittedName>
</protein>
<evidence type="ECO:0000256" key="2">
    <source>
        <dbReference type="SAM" id="SignalP"/>
    </source>
</evidence>
<name>A0A7X8SK11_9BACT</name>
<dbReference type="Proteomes" id="UP000585050">
    <property type="component" value="Unassembled WGS sequence"/>
</dbReference>
<dbReference type="Gene3D" id="2.60.120.200">
    <property type="match status" value="1"/>
</dbReference>
<reference evidence="4 5" key="1">
    <citation type="submission" date="2020-04" db="EMBL/GenBank/DDBJ databases">
        <title>Flammeovirga sp. SR4, a novel species isolated from seawater.</title>
        <authorList>
            <person name="Wang X."/>
        </authorList>
    </citation>
    <scope>NUCLEOTIDE SEQUENCE [LARGE SCALE GENOMIC DNA]</scope>
    <source>
        <strain evidence="4 5">SR4</strain>
    </source>
</reference>
<dbReference type="InterPro" id="IPR000757">
    <property type="entry name" value="Beta-glucanase-like"/>
</dbReference>
<dbReference type="SUPFAM" id="SSF49785">
    <property type="entry name" value="Galactose-binding domain-like"/>
    <property type="match status" value="1"/>
</dbReference>
<feature type="signal peptide" evidence="2">
    <location>
        <begin position="1"/>
        <end position="32"/>
    </location>
</feature>
<evidence type="ECO:0000259" key="3">
    <source>
        <dbReference type="PROSITE" id="PS51762"/>
    </source>
</evidence>
<feature type="domain" description="GH16" evidence="3">
    <location>
        <begin position="29"/>
        <end position="312"/>
    </location>
</feature>
<dbReference type="NCBIfam" id="TIGR04183">
    <property type="entry name" value="Por_Secre_tail"/>
    <property type="match status" value="1"/>
</dbReference>
<dbReference type="EMBL" id="JABAIL010000003">
    <property type="protein sequence ID" value="NLR91552.1"/>
    <property type="molecule type" value="Genomic_DNA"/>
</dbReference>
<accession>A0A7X8SK11</accession>
<dbReference type="InterPro" id="IPR008979">
    <property type="entry name" value="Galactose-bd-like_sf"/>
</dbReference>
<dbReference type="Gene3D" id="2.80.10.50">
    <property type="match status" value="1"/>
</dbReference>
<dbReference type="PANTHER" id="PTHR10963">
    <property type="entry name" value="GLYCOSYL HYDROLASE-RELATED"/>
    <property type="match status" value="1"/>
</dbReference>
<dbReference type="InterPro" id="IPR008964">
    <property type="entry name" value="Invasin/intimin_cell_adhesion"/>
</dbReference>
<dbReference type="SMART" id="SM00635">
    <property type="entry name" value="BID_2"/>
    <property type="match status" value="2"/>
</dbReference>
<evidence type="ECO:0000313" key="4">
    <source>
        <dbReference type="EMBL" id="NLR91552.1"/>
    </source>
</evidence>
<dbReference type="SUPFAM" id="SSF49899">
    <property type="entry name" value="Concanavalin A-like lectins/glucanases"/>
    <property type="match status" value="1"/>
</dbReference>
<dbReference type="GO" id="GO:0005975">
    <property type="term" value="P:carbohydrate metabolic process"/>
    <property type="evidence" value="ECO:0007669"/>
    <property type="project" value="InterPro"/>
</dbReference>
<organism evidence="4 5">
    <name type="scientific">Flammeovirga agarivorans</name>
    <dbReference type="NCBI Taxonomy" id="2726742"/>
    <lineage>
        <taxon>Bacteria</taxon>
        <taxon>Pseudomonadati</taxon>
        <taxon>Bacteroidota</taxon>
        <taxon>Cytophagia</taxon>
        <taxon>Cytophagales</taxon>
        <taxon>Flammeovirgaceae</taxon>
        <taxon>Flammeovirga</taxon>
    </lineage>
</organism>
<dbReference type="PANTHER" id="PTHR10963:SF55">
    <property type="entry name" value="GLYCOSIDE HYDROLASE FAMILY 16 PROTEIN"/>
    <property type="match status" value="1"/>
</dbReference>
<dbReference type="InterPro" id="IPR050546">
    <property type="entry name" value="Glycosyl_Hydrlase_16"/>
</dbReference>
<dbReference type="PROSITE" id="PS51762">
    <property type="entry name" value="GH16_2"/>
    <property type="match status" value="1"/>
</dbReference>
<dbReference type="AlphaFoldDB" id="A0A7X8SK11"/>
<dbReference type="Pfam" id="PF00722">
    <property type="entry name" value="Glyco_hydro_16"/>
    <property type="match status" value="1"/>
</dbReference>
<comment type="caution">
    <text evidence="4">The sequence shown here is derived from an EMBL/GenBank/DDBJ whole genome shotgun (WGS) entry which is preliminary data.</text>
</comment>
<proteinExistence type="inferred from homology"/>
<dbReference type="Pfam" id="PF02368">
    <property type="entry name" value="Big_2"/>
    <property type="match status" value="2"/>
</dbReference>
<dbReference type="GO" id="GO:0004553">
    <property type="term" value="F:hydrolase activity, hydrolyzing O-glycosyl compounds"/>
    <property type="evidence" value="ECO:0007669"/>
    <property type="project" value="InterPro"/>
</dbReference>
<keyword evidence="2" id="KW-0732">Signal</keyword>
<dbReference type="InterPro" id="IPR003343">
    <property type="entry name" value="Big_2"/>
</dbReference>
<keyword evidence="4" id="KW-0378">Hydrolase</keyword>
<sequence>MIKDQLNENLPKAWAKLVSIILCLVLSSSAYAQKPIKTSNPNDEWEIKWSASDEFNGATPDWSKWIRTGNLPNTTAWKWDNAQNVQINNGAAELTMRQNPNNASDGGTYFKSGILKSYQTFTYGYYEAKIKGADIGEGVCPSFWLYSNFDYSVGNGKTVYSEIDVVELQQFDWYEGHQDDIRDMDHNLHAVVKVGNEGVWRRPKAYPDEQLNKYRAPWDPTEDYHIYGCEVNETEIIWYVDGIEVGRKPNTYWYRPMNVTLSLGLRKPFVEFYNNRNNAVNPETDADAKAQLPGMPTTMYVDYVRVWEKSGTNNNPVLGVGDIGNPGFEEGSLNYWNAGSGLSSIVQSNVSNGNYAAQVTNGNVAQIITLKANTTYTISVDGKVLSQGGKAYFGLNEAVSNTLVKNYEFNSTNYTNGSITVNTGATEATYRLWFWSANDAVCDNFEIVEGEGEETPDVGVTGVNLSTNQVSLNKGETQSITANVVPSNATNKGVTWSSSNNNVATVSNGVITAVNEGTTTIKVTTVDGSFEDQATVTVLINDNLLDNPGFELSDESDWNLEGGGAIVNNNSRNGSKAGYINGNGSINQVVSLAANTTYTLTAWGKVQSQGQSVYLGVTNATTNTFIENALFTSISYNQLSITFTTSSSVNDYRIWFWNNQGGQYYIDDLKLTEEGSNTTTPVTSVSLNTNNLNLNAGENVTLTANVLPSNATNKSVSWSCDNNSIATVNNGVVTAVAAGSTTVRVTTNDGSYTASCSVTVTEDNNGGVTDVPTAGSTIWLSTVDGTYITVNAGSGTALQATKSSVSSNEEYLVVDADGYFALQSIGTGKYVTVASGTNDPIKCGATGIFDRQKFTFEVSDNYLLIKGKVNGKYLVVDESLNNNPLFASTSNSQNATKFNWDDTSSSNRVTSVIDESSSIKVYPNPVRGEDLNVALPSSEEGMVQLYDLHGQLVLEKSFSNKSQVKIESFHTMHLKGVYLLHVTTTNYLFNSKVLIE</sequence>
<dbReference type="InterPro" id="IPR008999">
    <property type="entry name" value="Actin-crosslinking"/>
</dbReference>
<dbReference type="InterPro" id="IPR026444">
    <property type="entry name" value="Secre_tail"/>
</dbReference>
<evidence type="ECO:0000313" key="5">
    <source>
        <dbReference type="Proteomes" id="UP000585050"/>
    </source>
</evidence>
<gene>
    <name evidence="4" type="ORF">HGP29_10065</name>
</gene>